<proteinExistence type="predicted"/>
<sequence length="152" mass="17038">MRRKLSELGAVPFRAGVQGESLISFGVREWPTEEHRIHSLAFSDILVPTLDQSLRIARAGRDRSLADALRIAVCLMGDLFRWLGPGQGRTTKAAELDRDTVEELRGLFAKHAALPTIRVMSAKRFGMGHLASPRAARGYFQWFISFPTAFER</sequence>
<dbReference type="OrthoDB" id="10065342at2759"/>
<organism evidence="1 2">
    <name type="scientific">Symbiodinium microadriaticum</name>
    <name type="common">Dinoflagellate</name>
    <name type="synonym">Zooxanthella microadriatica</name>
    <dbReference type="NCBI Taxonomy" id="2951"/>
    <lineage>
        <taxon>Eukaryota</taxon>
        <taxon>Sar</taxon>
        <taxon>Alveolata</taxon>
        <taxon>Dinophyceae</taxon>
        <taxon>Suessiales</taxon>
        <taxon>Symbiodiniaceae</taxon>
        <taxon>Symbiodinium</taxon>
    </lineage>
</organism>
<protein>
    <submittedName>
        <fullName evidence="1">Uncharacterized protein</fullName>
    </submittedName>
</protein>
<name>A0A1Q9CU52_SYMMI</name>
<dbReference type="EMBL" id="LSRX01000915">
    <property type="protein sequence ID" value="OLP86449.1"/>
    <property type="molecule type" value="Genomic_DNA"/>
</dbReference>
<dbReference type="AlphaFoldDB" id="A0A1Q9CU52"/>
<accession>A0A1Q9CU52</accession>
<keyword evidence="2" id="KW-1185">Reference proteome</keyword>
<comment type="caution">
    <text evidence="1">The sequence shown here is derived from an EMBL/GenBank/DDBJ whole genome shotgun (WGS) entry which is preliminary data.</text>
</comment>
<gene>
    <name evidence="1" type="ORF">AK812_SmicGene32435</name>
</gene>
<reference evidence="1 2" key="1">
    <citation type="submission" date="2016-02" db="EMBL/GenBank/DDBJ databases">
        <title>Genome analysis of coral dinoflagellate symbionts highlights evolutionary adaptations to a symbiotic lifestyle.</title>
        <authorList>
            <person name="Aranda M."/>
            <person name="Li Y."/>
            <person name="Liew Y.J."/>
            <person name="Baumgarten S."/>
            <person name="Simakov O."/>
            <person name="Wilson M."/>
            <person name="Piel J."/>
            <person name="Ashoor H."/>
            <person name="Bougouffa S."/>
            <person name="Bajic V.B."/>
            <person name="Ryu T."/>
            <person name="Ravasi T."/>
            <person name="Bayer T."/>
            <person name="Micklem G."/>
            <person name="Kim H."/>
            <person name="Bhak J."/>
            <person name="Lajeunesse T.C."/>
            <person name="Voolstra C.R."/>
        </authorList>
    </citation>
    <scope>NUCLEOTIDE SEQUENCE [LARGE SCALE GENOMIC DNA]</scope>
    <source>
        <strain evidence="1 2">CCMP2467</strain>
    </source>
</reference>
<dbReference type="Proteomes" id="UP000186817">
    <property type="component" value="Unassembled WGS sequence"/>
</dbReference>
<evidence type="ECO:0000313" key="2">
    <source>
        <dbReference type="Proteomes" id="UP000186817"/>
    </source>
</evidence>
<evidence type="ECO:0000313" key="1">
    <source>
        <dbReference type="EMBL" id="OLP86449.1"/>
    </source>
</evidence>